<dbReference type="Proteomes" id="UP000024635">
    <property type="component" value="Unassembled WGS sequence"/>
</dbReference>
<dbReference type="AlphaFoldDB" id="A0A016USI6"/>
<evidence type="ECO:0008006" key="4">
    <source>
        <dbReference type="Google" id="ProtNLM"/>
    </source>
</evidence>
<protein>
    <recommendedName>
        <fullName evidence="4">Regulatory protein zeste</fullName>
    </recommendedName>
</protein>
<feature type="region of interest" description="Disordered" evidence="1">
    <location>
        <begin position="231"/>
        <end position="253"/>
    </location>
</feature>
<evidence type="ECO:0000313" key="3">
    <source>
        <dbReference type="Proteomes" id="UP000024635"/>
    </source>
</evidence>
<dbReference type="OrthoDB" id="10326019at2759"/>
<sequence>MVGEHLCCFKQVSITKYNDFGPPSGRNTYPLLKRSRRNMSPPADLHSHKLIVRLLDRDEKTRENRPEMGFERYVKKKVKASNMVSIENELLFKLVVRNFKEFNAKPPPGKKFGKSSRQRLFEEWAEQVTALGISTRSPEQIQEKVRKAIERCRRSIMIESRRLNGLVDDSALPLIELPYYLKPLRQALLTGDDGGGSSTVSNEEESDSFFVDVKPLPPSEESAITVTSMLHTPSNSNSCDAASPASARSPRVEPQPAQEEMHVSTISPFFAGPSTVPVETVKKTNNETDPEADMRLSLMEAEIKAAQMKKAYYAKKMQLVDAQLELTILQIQQQRKRAASSDLSNGK</sequence>
<feature type="compositionally biased region" description="Polar residues" evidence="1">
    <location>
        <begin position="231"/>
        <end position="240"/>
    </location>
</feature>
<name>A0A016USI6_9BILA</name>
<comment type="caution">
    <text evidence="2">The sequence shown here is derived from an EMBL/GenBank/DDBJ whole genome shotgun (WGS) entry which is preliminary data.</text>
</comment>
<gene>
    <name evidence="2" type="primary">Acey_s0027.g1496</name>
    <name evidence="2" type="ORF">Y032_0027g1496</name>
</gene>
<evidence type="ECO:0000256" key="1">
    <source>
        <dbReference type="SAM" id="MobiDB-lite"/>
    </source>
</evidence>
<dbReference type="EMBL" id="JARK01001363">
    <property type="protein sequence ID" value="EYC18394.1"/>
    <property type="molecule type" value="Genomic_DNA"/>
</dbReference>
<feature type="region of interest" description="Disordered" evidence="1">
    <location>
        <begin position="192"/>
        <end position="214"/>
    </location>
</feature>
<organism evidence="2 3">
    <name type="scientific">Ancylostoma ceylanicum</name>
    <dbReference type="NCBI Taxonomy" id="53326"/>
    <lineage>
        <taxon>Eukaryota</taxon>
        <taxon>Metazoa</taxon>
        <taxon>Ecdysozoa</taxon>
        <taxon>Nematoda</taxon>
        <taxon>Chromadorea</taxon>
        <taxon>Rhabditida</taxon>
        <taxon>Rhabditina</taxon>
        <taxon>Rhabditomorpha</taxon>
        <taxon>Strongyloidea</taxon>
        <taxon>Ancylostomatidae</taxon>
        <taxon>Ancylostomatinae</taxon>
        <taxon>Ancylostoma</taxon>
    </lineage>
</organism>
<evidence type="ECO:0000313" key="2">
    <source>
        <dbReference type="EMBL" id="EYC18394.1"/>
    </source>
</evidence>
<accession>A0A016USI6</accession>
<keyword evidence="3" id="KW-1185">Reference proteome</keyword>
<reference evidence="3" key="1">
    <citation type="journal article" date="2015" name="Nat. Genet.">
        <title>The genome and transcriptome of the zoonotic hookworm Ancylostoma ceylanicum identify infection-specific gene families.</title>
        <authorList>
            <person name="Schwarz E.M."/>
            <person name="Hu Y."/>
            <person name="Antoshechkin I."/>
            <person name="Miller M.M."/>
            <person name="Sternberg P.W."/>
            <person name="Aroian R.V."/>
        </authorList>
    </citation>
    <scope>NUCLEOTIDE SEQUENCE</scope>
    <source>
        <strain evidence="3">HY135</strain>
    </source>
</reference>
<proteinExistence type="predicted"/>